<proteinExistence type="predicted"/>
<dbReference type="Proteomes" id="UP000252519">
    <property type="component" value="Unassembled WGS sequence"/>
</dbReference>
<gene>
    <name evidence="2" type="ORF">ANCCAN_16984</name>
</gene>
<protein>
    <submittedName>
        <fullName evidence="2">Uncharacterized protein</fullName>
    </submittedName>
</protein>
<dbReference type="EMBL" id="JOJR01000496">
    <property type="protein sequence ID" value="RCN37121.1"/>
    <property type="molecule type" value="Genomic_DNA"/>
</dbReference>
<accession>A0A368FY63</accession>
<feature type="region of interest" description="Disordered" evidence="1">
    <location>
        <begin position="1"/>
        <end position="88"/>
    </location>
</feature>
<comment type="caution">
    <text evidence="2">The sequence shown here is derived from an EMBL/GenBank/DDBJ whole genome shotgun (WGS) entry which is preliminary data.</text>
</comment>
<evidence type="ECO:0000313" key="2">
    <source>
        <dbReference type="EMBL" id="RCN37121.1"/>
    </source>
</evidence>
<organism evidence="2 3">
    <name type="scientific">Ancylostoma caninum</name>
    <name type="common">Dog hookworm</name>
    <dbReference type="NCBI Taxonomy" id="29170"/>
    <lineage>
        <taxon>Eukaryota</taxon>
        <taxon>Metazoa</taxon>
        <taxon>Ecdysozoa</taxon>
        <taxon>Nematoda</taxon>
        <taxon>Chromadorea</taxon>
        <taxon>Rhabditida</taxon>
        <taxon>Rhabditina</taxon>
        <taxon>Rhabditomorpha</taxon>
        <taxon>Strongyloidea</taxon>
        <taxon>Ancylostomatidae</taxon>
        <taxon>Ancylostomatinae</taxon>
        <taxon>Ancylostoma</taxon>
    </lineage>
</organism>
<keyword evidence="3" id="KW-1185">Reference proteome</keyword>
<reference evidence="2 3" key="1">
    <citation type="submission" date="2014-10" db="EMBL/GenBank/DDBJ databases">
        <title>Draft genome of the hookworm Ancylostoma caninum.</title>
        <authorList>
            <person name="Mitreva M."/>
        </authorList>
    </citation>
    <scope>NUCLEOTIDE SEQUENCE [LARGE SCALE GENOMIC DNA]</scope>
    <source>
        <strain evidence="2 3">Baltimore</strain>
    </source>
</reference>
<sequence>MTNIALKSTDDSRFMLPEARRRPEATTEEKEEEPSAEASIQGSHESLSILSGGESAEKMEEKDTTAIFESLDKPEMLDLKEEAASVRK</sequence>
<dbReference type="AlphaFoldDB" id="A0A368FY63"/>
<feature type="compositionally biased region" description="Basic and acidic residues" evidence="1">
    <location>
        <begin position="55"/>
        <end position="88"/>
    </location>
</feature>
<name>A0A368FY63_ANCCA</name>
<evidence type="ECO:0000313" key="3">
    <source>
        <dbReference type="Proteomes" id="UP000252519"/>
    </source>
</evidence>
<feature type="compositionally biased region" description="Basic and acidic residues" evidence="1">
    <location>
        <begin position="8"/>
        <end position="28"/>
    </location>
</feature>
<feature type="compositionally biased region" description="Polar residues" evidence="1">
    <location>
        <begin position="40"/>
        <end position="49"/>
    </location>
</feature>
<evidence type="ECO:0000256" key="1">
    <source>
        <dbReference type="SAM" id="MobiDB-lite"/>
    </source>
</evidence>